<name>A0A318S8N0_9DEIO</name>
<dbReference type="AlphaFoldDB" id="A0A318S8N0"/>
<dbReference type="InterPro" id="IPR021205">
    <property type="entry name" value="Lanti_perm_SpaE/MutE/EpiE-like"/>
</dbReference>
<evidence type="ECO:0000313" key="3">
    <source>
        <dbReference type="Proteomes" id="UP000248326"/>
    </source>
</evidence>
<organism evidence="2 3">
    <name type="scientific">Deinococcus yavapaiensis KR-236</name>
    <dbReference type="NCBI Taxonomy" id="694435"/>
    <lineage>
        <taxon>Bacteria</taxon>
        <taxon>Thermotogati</taxon>
        <taxon>Deinococcota</taxon>
        <taxon>Deinococci</taxon>
        <taxon>Deinococcales</taxon>
        <taxon>Deinococcaceae</taxon>
        <taxon>Deinococcus</taxon>
    </lineage>
</organism>
<dbReference type="OrthoDB" id="1701852at2"/>
<evidence type="ECO:0000313" key="2">
    <source>
        <dbReference type="EMBL" id="PYE53383.1"/>
    </source>
</evidence>
<accession>A0A318S8N0</accession>
<dbReference type="Pfam" id="PF12730">
    <property type="entry name" value="ABC2_membrane_4"/>
    <property type="match status" value="1"/>
</dbReference>
<keyword evidence="1" id="KW-0812">Transmembrane</keyword>
<evidence type="ECO:0000256" key="1">
    <source>
        <dbReference type="SAM" id="Phobius"/>
    </source>
</evidence>
<keyword evidence="1" id="KW-1133">Transmembrane helix</keyword>
<keyword evidence="3" id="KW-1185">Reference proteome</keyword>
<keyword evidence="1" id="KW-0472">Membrane</keyword>
<dbReference type="Proteomes" id="UP000248326">
    <property type="component" value="Unassembled WGS sequence"/>
</dbReference>
<dbReference type="RefSeq" id="WP_110887165.1">
    <property type="nucleotide sequence ID" value="NZ_QJSX01000009.1"/>
</dbReference>
<feature type="transmembrane region" description="Helical" evidence="1">
    <location>
        <begin position="182"/>
        <end position="203"/>
    </location>
</feature>
<dbReference type="EMBL" id="QJSX01000009">
    <property type="protein sequence ID" value="PYE53383.1"/>
    <property type="molecule type" value="Genomic_DNA"/>
</dbReference>
<sequence>MTPPSLSIASRGSFGSLVNVEWLKFRRTAVVVIPLIAALGFAALALFAARQATGDDATRLGGRWAFAVFLLAAVWSSMWSVFGTAVVSGMAADLENRMGTWRALRARPTSPASLWLAKFTFVALVTLLAHVLLFVATVLGGLVVLGAGDIPLVAFAGIAGLLWLVSLPLVALHLWIGGWRGVGASVLVGVVGLMAGQLLPSVLRWRDVWMVLPWEWPTHARGLVPSLLQGSVPSEATLLIGLAVVSSVLFLLAAATWFTRREDR</sequence>
<protein>
    <submittedName>
        <fullName evidence="2">ABC-2 type transport system permease protein</fullName>
    </submittedName>
</protein>
<feature type="transmembrane region" description="Helical" evidence="1">
    <location>
        <begin position="115"/>
        <end position="144"/>
    </location>
</feature>
<comment type="caution">
    <text evidence="2">The sequence shown here is derived from an EMBL/GenBank/DDBJ whole genome shotgun (WGS) entry which is preliminary data.</text>
</comment>
<gene>
    <name evidence="2" type="ORF">DES52_109160</name>
</gene>
<feature type="transmembrane region" description="Helical" evidence="1">
    <location>
        <begin position="29"/>
        <end position="49"/>
    </location>
</feature>
<reference evidence="2 3" key="1">
    <citation type="submission" date="2018-06" db="EMBL/GenBank/DDBJ databases">
        <title>Genomic Encyclopedia of Type Strains, Phase IV (KMG-IV): sequencing the most valuable type-strain genomes for metagenomic binning, comparative biology and taxonomic classification.</title>
        <authorList>
            <person name="Goeker M."/>
        </authorList>
    </citation>
    <scope>NUCLEOTIDE SEQUENCE [LARGE SCALE GENOMIC DNA]</scope>
    <source>
        <strain evidence="2 3">DSM 18048</strain>
    </source>
</reference>
<feature type="transmembrane region" description="Helical" evidence="1">
    <location>
        <begin position="236"/>
        <end position="258"/>
    </location>
</feature>
<proteinExistence type="predicted"/>
<feature type="transmembrane region" description="Helical" evidence="1">
    <location>
        <begin position="150"/>
        <end position="175"/>
    </location>
</feature>
<dbReference type="CDD" id="cd21807">
    <property type="entry name" value="ABC-2_lan_permease_MutE_EpiE-like"/>
    <property type="match status" value="1"/>
</dbReference>
<feature type="transmembrane region" description="Helical" evidence="1">
    <location>
        <begin position="64"/>
        <end position="94"/>
    </location>
</feature>